<evidence type="ECO:0000313" key="10">
    <source>
        <dbReference type="Proteomes" id="UP000318297"/>
    </source>
</evidence>
<keyword evidence="3 7" id="KW-0813">Transport</keyword>
<gene>
    <name evidence="9" type="ORF">BKA23_2994</name>
</gene>
<dbReference type="Pfam" id="PF02133">
    <property type="entry name" value="Transp_cyt_pur"/>
    <property type="match status" value="1"/>
</dbReference>
<proteinExistence type="inferred from homology"/>
<evidence type="ECO:0000256" key="5">
    <source>
        <dbReference type="ARBA" id="ARBA00022989"/>
    </source>
</evidence>
<dbReference type="InterPro" id="IPR026030">
    <property type="entry name" value="Pur-cyt_permease_Fcy2/21/22"/>
</dbReference>
<comment type="subcellular location">
    <subcellularLocation>
        <location evidence="1">Membrane</location>
        <topology evidence="1">Multi-pass membrane protein</topology>
    </subcellularLocation>
</comment>
<reference evidence="9 10" key="1">
    <citation type="submission" date="2019-06" db="EMBL/GenBank/DDBJ databases">
        <title>Sequencing the genomes of 1000 actinobacteria strains.</title>
        <authorList>
            <person name="Klenk H.-P."/>
        </authorList>
    </citation>
    <scope>NUCLEOTIDE SEQUENCE [LARGE SCALE GENOMIC DNA]</scope>
    <source>
        <strain evidence="9 10">DSM 19560</strain>
    </source>
</reference>
<dbReference type="PANTHER" id="PTHR31806">
    <property type="entry name" value="PURINE-CYTOSINE PERMEASE FCY2-RELATED"/>
    <property type="match status" value="1"/>
</dbReference>
<dbReference type="InterPro" id="IPR001248">
    <property type="entry name" value="Pur-cyt_permease"/>
</dbReference>
<evidence type="ECO:0000313" key="9">
    <source>
        <dbReference type="EMBL" id="TWE09294.1"/>
    </source>
</evidence>
<feature type="transmembrane region" description="Helical" evidence="8">
    <location>
        <begin position="291"/>
        <end position="313"/>
    </location>
</feature>
<feature type="transmembrane region" description="Helical" evidence="8">
    <location>
        <begin position="112"/>
        <end position="132"/>
    </location>
</feature>
<feature type="transmembrane region" description="Helical" evidence="8">
    <location>
        <begin position="437"/>
        <end position="453"/>
    </location>
</feature>
<evidence type="ECO:0000256" key="8">
    <source>
        <dbReference type="SAM" id="Phobius"/>
    </source>
</evidence>
<feature type="transmembrane region" description="Helical" evidence="8">
    <location>
        <begin position="209"/>
        <end position="228"/>
    </location>
</feature>
<keyword evidence="6 7" id="KW-0472">Membrane</keyword>
<dbReference type="RefSeq" id="WP_211841743.1">
    <property type="nucleotide sequence ID" value="NZ_VIVQ01000003.1"/>
</dbReference>
<comment type="caution">
    <text evidence="9">The sequence shown here is derived from an EMBL/GenBank/DDBJ whole genome shotgun (WGS) entry which is preliminary data.</text>
</comment>
<dbReference type="GO" id="GO:0005886">
    <property type="term" value="C:plasma membrane"/>
    <property type="evidence" value="ECO:0007669"/>
    <property type="project" value="TreeGrafter"/>
</dbReference>
<dbReference type="PANTHER" id="PTHR31806:SF1">
    <property type="entry name" value="PURINE-CYTOSINE PERMEASE FCY2-RELATED"/>
    <property type="match status" value="1"/>
</dbReference>
<dbReference type="PIRSF" id="PIRSF002744">
    <property type="entry name" value="Pur-cyt_permease"/>
    <property type="match status" value="1"/>
</dbReference>
<dbReference type="Gene3D" id="1.10.4160.10">
    <property type="entry name" value="Hydantoin permease"/>
    <property type="match status" value="1"/>
</dbReference>
<dbReference type="Proteomes" id="UP000318297">
    <property type="component" value="Unassembled WGS sequence"/>
</dbReference>
<evidence type="ECO:0000256" key="4">
    <source>
        <dbReference type="ARBA" id="ARBA00022692"/>
    </source>
</evidence>
<keyword evidence="10" id="KW-1185">Reference proteome</keyword>
<evidence type="ECO:0000256" key="2">
    <source>
        <dbReference type="ARBA" id="ARBA00008974"/>
    </source>
</evidence>
<feature type="transmembrane region" description="Helical" evidence="8">
    <location>
        <begin position="399"/>
        <end position="417"/>
    </location>
</feature>
<feature type="transmembrane region" description="Helical" evidence="8">
    <location>
        <begin position="249"/>
        <end position="271"/>
    </location>
</feature>
<comment type="similarity">
    <text evidence="2 7">Belongs to the purine-cytosine permease (2.A.39) family.</text>
</comment>
<dbReference type="GO" id="GO:0022857">
    <property type="term" value="F:transmembrane transporter activity"/>
    <property type="evidence" value="ECO:0007669"/>
    <property type="project" value="InterPro"/>
</dbReference>
<feature type="transmembrane region" description="Helical" evidence="8">
    <location>
        <begin position="360"/>
        <end position="378"/>
    </location>
</feature>
<evidence type="ECO:0000256" key="1">
    <source>
        <dbReference type="ARBA" id="ARBA00004141"/>
    </source>
</evidence>
<sequence>MTVDSESNPISAEDYGHKTLAIEPGGVDVVPLSQRHGRPIDLLWTWTSPNMEFATIGVGILGTLYWGLNLWQTIAAIVLGSALGSITQGILSSWGPGSGLCQMVLSRTGFGFIGNVLPAGLNAVVAGIGWFAVNSISGALALHALIPGLPKWLTLLIVVVLQLGVAFLGHNLVHVFERWAFPVLAVVFVVGAVIVIGKSHPSVGTGGTPTVGAFLLMTGASFGYACGWNPYGSDYTRYQPEGNGRAAGLFSAIGVFVSCVVLESAGAAMVSAAGKSAAVDPGVYTGLMPTWLGKLTLLCITVGAIAANALNIYSGAMSALAIGFRTTLHRARAFVAVAFGILGFFLALAGLGNAGENYENFLLVIAYWIGPWLGVVLVDRLMHRGSDFAAIAQDRSWHNWAGPIAMIVGMGISVWLFSNQTNYTGPIPHAHPQVGDITYLVGFLLSAVLYAGLRRFVPALSSRASKVTA</sequence>
<organism evidence="9 10">
    <name type="scientific">Rudaeicoccus suwonensis</name>
    <dbReference type="NCBI Taxonomy" id="657409"/>
    <lineage>
        <taxon>Bacteria</taxon>
        <taxon>Bacillati</taxon>
        <taxon>Actinomycetota</taxon>
        <taxon>Actinomycetes</taxon>
        <taxon>Micrococcales</taxon>
        <taxon>Dermacoccaceae</taxon>
        <taxon>Rudaeicoccus</taxon>
    </lineage>
</organism>
<dbReference type="AlphaFoldDB" id="A0A561E118"/>
<evidence type="ECO:0000256" key="6">
    <source>
        <dbReference type="ARBA" id="ARBA00023136"/>
    </source>
</evidence>
<feature type="transmembrane region" description="Helical" evidence="8">
    <location>
        <begin position="152"/>
        <end position="172"/>
    </location>
</feature>
<evidence type="ECO:0000256" key="3">
    <source>
        <dbReference type="ARBA" id="ARBA00022448"/>
    </source>
</evidence>
<feature type="transmembrane region" description="Helical" evidence="8">
    <location>
        <begin position="179"/>
        <end position="197"/>
    </location>
</feature>
<feature type="transmembrane region" description="Helical" evidence="8">
    <location>
        <begin position="333"/>
        <end position="354"/>
    </location>
</feature>
<protein>
    <submittedName>
        <fullName evidence="9">Purine-cytosine permease-like protein</fullName>
    </submittedName>
</protein>
<keyword evidence="4 8" id="KW-0812">Transmembrane</keyword>
<evidence type="ECO:0000256" key="7">
    <source>
        <dbReference type="PIRNR" id="PIRNR002744"/>
    </source>
</evidence>
<keyword evidence="5 8" id="KW-1133">Transmembrane helix</keyword>
<dbReference type="EMBL" id="VIVQ01000003">
    <property type="protein sequence ID" value="TWE09294.1"/>
    <property type="molecule type" value="Genomic_DNA"/>
</dbReference>
<name>A0A561E118_9MICO</name>
<accession>A0A561E118</accession>